<evidence type="ECO:0000313" key="2">
    <source>
        <dbReference type="Proteomes" id="UP000016934"/>
    </source>
</evidence>
<reference evidence="2" key="2">
    <citation type="journal article" date="2013" name="PLoS Genet.">
        <title>Comparative genome structure, secondary metabolite, and effector coding capacity across Cochliobolus pathogens.</title>
        <authorList>
            <person name="Condon B.J."/>
            <person name="Leng Y."/>
            <person name="Wu D."/>
            <person name="Bushley K.E."/>
            <person name="Ohm R.A."/>
            <person name="Otillar R."/>
            <person name="Martin J."/>
            <person name="Schackwitz W."/>
            <person name="Grimwood J."/>
            <person name="MohdZainudin N."/>
            <person name="Xue C."/>
            <person name="Wang R."/>
            <person name="Manning V.A."/>
            <person name="Dhillon B."/>
            <person name="Tu Z.J."/>
            <person name="Steffenson B.J."/>
            <person name="Salamov A."/>
            <person name="Sun H."/>
            <person name="Lowry S."/>
            <person name="LaButti K."/>
            <person name="Han J."/>
            <person name="Copeland A."/>
            <person name="Lindquist E."/>
            <person name="Barry K."/>
            <person name="Schmutz J."/>
            <person name="Baker S.E."/>
            <person name="Ciuffetti L.M."/>
            <person name="Grigoriev I.V."/>
            <person name="Zhong S."/>
            <person name="Turgeon B.G."/>
        </authorList>
    </citation>
    <scope>NUCLEOTIDE SEQUENCE [LARGE SCALE GENOMIC DNA]</scope>
    <source>
        <strain evidence="2">ND90Pr / ATCC 201652</strain>
    </source>
</reference>
<dbReference type="HOGENOM" id="CLU_000384_33_7_1"/>
<name>M2RQC4_COCSN</name>
<dbReference type="RefSeq" id="XP_007696297.1">
    <property type="nucleotide sequence ID" value="XM_007698107.1"/>
</dbReference>
<dbReference type="Gene3D" id="3.30.70.270">
    <property type="match status" value="1"/>
</dbReference>
<organism evidence="1 2">
    <name type="scientific">Cochliobolus sativus (strain ND90Pr / ATCC 201652)</name>
    <name type="common">Common root rot and spot blotch fungus</name>
    <name type="synonym">Bipolaris sorokiniana</name>
    <dbReference type="NCBI Taxonomy" id="665912"/>
    <lineage>
        <taxon>Eukaryota</taxon>
        <taxon>Fungi</taxon>
        <taxon>Dikarya</taxon>
        <taxon>Ascomycota</taxon>
        <taxon>Pezizomycotina</taxon>
        <taxon>Dothideomycetes</taxon>
        <taxon>Pleosporomycetidae</taxon>
        <taxon>Pleosporales</taxon>
        <taxon>Pleosporineae</taxon>
        <taxon>Pleosporaceae</taxon>
        <taxon>Bipolaris</taxon>
    </lineage>
</organism>
<dbReference type="GeneID" id="19140832"/>
<dbReference type="Proteomes" id="UP000016934">
    <property type="component" value="Unassembled WGS sequence"/>
</dbReference>
<dbReference type="KEGG" id="bsc:COCSADRAFT_81441"/>
<sequence>VINNVLYKYLRIFITTYLDNILVYSSGTREEYIKYVKKVLRKLKEYKLYL</sequence>
<proteinExistence type="predicted"/>
<accession>M2RQC4</accession>
<protein>
    <recommendedName>
        <fullName evidence="3">Reverse transcriptase domain-containing protein</fullName>
    </recommendedName>
</protein>
<feature type="non-terminal residue" evidence="1">
    <location>
        <position position="1"/>
    </location>
</feature>
<reference evidence="1 2" key="1">
    <citation type="journal article" date="2012" name="PLoS Pathog.">
        <title>Diverse lifestyles and strategies of plant pathogenesis encoded in the genomes of eighteen Dothideomycetes fungi.</title>
        <authorList>
            <person name="Ohm R.A."/>
            <person name="Feau N."/>
            <person name="Henrissat B."/>
            <person name="Schoch C.L."/>
            <person name="Horwitz B.A."/>
            <person name="Barry K.W."/>
            <person name="Condon B.J."/>
            <person name="Copeland A.C."/>
            <person name="Dhillon B."/>
            <person name="Glaser F."/>
            <person name="Hesse C.N."/>
            <person name="Kosti I."/>
            <person name="LaButti K."/>
            <person name="Lindquist E.A."/>
            <person name="Lucas S."/>
            <person name="Salamov A.A."/>
            <person name="Bradshaw R.E."/>
            <person name="Ciuffetti L."/>
            <person name="Hamelin R.C."/>
            <person name="Kema G.H.J."/>
            <person name="Lawrence C."/>
            <person name="Scott J.A."/>
            <person name="Spatafora J.W."/>
            <person name="Turgeon B.G."/>
            <person name="de Wit P.J.G.M."/>
            <person name="Zhong S."/>
            <person name="Goodwin S.B."/>
            <person name="Grigoriev I.V."/>
        </authorList>
    </citation>
    <scope>NUCLEOTIDE SEQUENCE [LARGE SCALE GENOMIC DNA]</scope>
    <source>
        <strain evidence="2">ND90Pr / ATCC 201652</strain>
    </source>
</reference>
<dbReference type="InterPro" id="IPR043128">
    <property type="entry name" value="Rev_trsase/Diguanyl_cyclase"/>
</dbReference>
<dbReference type="OrthoDB" id="5588148at2759"/>
<dbReference type="SUPFAM" id="SSF56672">
    <property type="entry name" value="DNA/RNA polymerases"/>
    <property type="match status" value="1"/>
</dbReference>
<evidence type="ECO:0008006" key="3">
    <source>
        <dbReference type="Google" id="ProtNLM"/>
    </source>
</evidence>
<keyword evidence="2" id="KW-1185">Reference proteome</keyword>
<dbReference type="AlphaFoldDB" id="M2RQC4"/>
<gene>
    <name evidence="1" type="ORF">COCSADRAFT_81441</name>
</gene>
<dbReference type="EMBL" id="KB445638">
    <property type="protein sequence ID" value="EMD68774.1"/>
    <property type="molecule type" value="Genomic_DNA"/>
</dbReference>
<evidence type="ECO:0000313" key="1">
    <source>
        <dbReference type="EMBL" id="EMD68774.1"/>
    </source>
</evidence>
<dbReference type="InterPro" id="IPR043502">
    <property type="entry name" value="DNA/RNA_pol_sf"/>
</dbReference>